<name>A0ACB9TU63_HOLOL</name>
<sequence length="537" mass="58700">MQNVARWAIRNCKKYGGLLINIERCNSNSSKKRITTIPKSIPILILTTLIGIAFGRRLYSNDAGLFPLHVPHIKAIDKDSLRHKFNFIGSVVQKCAPAVVYIEIQDPRRIDPETNEPMIISNGSGFIVRDDGWILTNAHVVISKPHAIIAVKMQDGSVLHAAVEDADMNIDLALLKVNVRRKLPALNFAVSDDISVGEWVVALGSPLSLSHSVTAGIISSTNRPANELGLRNHSMEYIQTDASITFGNSGGPLVNLDGNVIGINNLRITAGISFAIPIAYAKKFLRNGRHPLGDYNKPKSAHDTQQLGIATVQMTDIVIEELQLKESMSGVFVWKVILDSPASSEGIIICIICNVRANRQISSTNRPANELGLRNHSMEYIQTDASITFGNSGGPLVNLDGNVIGINNLRITAGISFAIPIAYAKKFLRNGRHPLGDYNKPKSAHDTQQLGIATVQMTDIVIEELQLKESMSGVFVWKVILDSPASRSGLQAGDIITHVNGITINQITDIYKRLNGTSVKLDIVRDGEKKKIELKLK</sequence>
<protein>
    <submittedName>
        <fullName evidence="1">Serine protease family s1c htra-related</fullName>
    </submittedName>
</protein>
<reference evidence="1" key="1">
    <citation type="submission" date="2022-04" db="EMBL/GenBank/DDBJ databases">
        <title>Chromosome-scale genome assembly of Holotrichia oblita Faldermann.</title>
        <authorList>
            <person name="Rongchong L."/>
        </authorList>
    </citation>
    <scope>NUCLEOTIDE SEQUENCE</scope>
    <source>
        <strain evidence="1">81SQS9</strain>
    </source>
</reference>
<proteinExistence type="predicted"/>
<organism evidence="1 2">
    <name type="scientific">Holotrichia oblita</name>
    <name type="common">Chafer beetle</name>
    <dbReference type="NCBI Taxonomy" id="644536"/>
    <lineage>
        <taxon>Eukaryota</taxon>
        <taxon>Metazoa</taxon>
        <taxon>Ecdysozoa</taxon>
        <taxon>Arthropoda</taxon>
        <taxon>Hexapoda</taxon>
        <taxon>Insecta</taxon>
        <taxon>Pterygota</taxon>
        <taxon>Neoptera</taxon>
        <taxon>Endopterygota</taxon>
        <taxon>Coleoptera</taxon>
        <taxon>Polyphaga</taxon>
        <taxon>Scarabaeiformia</taxon>
        <taxon>Scarabaeidae</taxon>
        <taxon>Melolonthinae</taxon>
        <taxon>Holotrichia</taxon>
    </lineage>
</organism>
<keyword evidence="2" id="KW-1185">Reference proteome</keyword>
<gene>
    <name evidence="1" type="ORF">MML48_1g19772</name>
</gene>
<dbReference type="EMBL" id="CM043015">
    <property type="protein sequence ID" value="KAI4470341.1"/>
    <property type="molecule type" value="Genomic_DNA"/>
</dbReference>
<keyword evidence="1" id="KW-0378">Hydrolase</keyword>
<accession>A0ACB9TU63</accession>
<comment type="caution">
    <text evidence="1">The sequence shown here is derived from an EMBL/GenBank/DDBJ whole genome shotgun (WGS) entry which is preliminary data.</text>
</comment>
<keyword evidence="1" id="KW-0645">Protease</keyword>
<evidence type="ECO:0000313" key="1">
    <source>
        <dbReference type="EMBL" id="KAI4470341.1"/>
    </source>
</evidence>
<evidence type="ECO:0000313" key="2">
    <source>
        <dbReference type="Proteomes" id="UP001056778"/>
    </source>
</evidence>
<dbReference type="Proteomes" id="UP001056778">
    <property type="component" value="Chromosome 1"/>
</dbReference>